<keyword evidence="4 7" id="KW-0521">NADP</keyword>
<dbReference type="NCBIfam" id="TIGR00871">
    <property type="entry name" value="zwf"/>
    <property type="match status" value="1"/>
</dbReference>
<evidence type="ECO:0000256" key="3">
    <source>
        <dbReference type="ARBA" id="ARBA00022526"/>
    </source>
</evidence>
<feature type="binding site" evidence="7">
    <location>
        <position position="186"/>
    </location>
    <ligand>
        <name>substrate</name>
    </ligand>
</feature>
<evidence type="ECO:0000313" key="11">
    <source>
        <dbReference type="Proteomes" id="UP000295632"/>
    </source>
</evidence>
<protein>
    <recommendedName>
        <fullName evidence="7">Glucose-6-phosphate 1-dehydrogenase</fullName>
        <shortName evidence="7">G6PD</shortName>
        <ecNumber evidence="7">1.1.1.49</ecNumber>
    </recommendedName>
</protein>
<dbReference type="SUPFAM" id="SSF55347">
    <property type="entry name" value="Glyceraldehyde-3-phosphate dehydrogenase-like, C-terminal domain"/>
    <property type="match status" value="1"/>
</dbReference>
<dbReference type="InterPro" id="IPR036291">
    <property type="entry name" value="NAD(P)-bd_dom_sf"/>
</dbReference>
<evidence type="ECO:0000259" key="9">
    <source>
        <dbReference type="Pfam" id="PF02781"/>
    </source>
</evidence>
<dbReference type="UniPathway" id="UPA00115">
    <property type="reaction ID" value="UER00408"/>
</dbReference>
<dbReference type="EMBL" id="SNYJ01000002">
    <property type="protein sequence ID" value="TDQ42185.1"/>
    <property type="molecule type" value="Genomic_DNA"/>
</dbReference>
<evidence type="ECO:0000313" key="10">
    <source>
        <dbReference type="EMBL" id="TDQ42185.1"/>
    </source>
</evidence>
<proteinExistence type="inferred from homology"/>
<feature type="domain" description="Glucose-6-phosphate dehydrogenase C-terminal" evidence="9">
    <location>
        <begin position="194"/>
        <end position="491"/>
    </location>
</feature>
<dbReference type="PANTHER" id="PTHR23429:SF0">
    <property type="entry name" value="GLUCOSE-6-PHOSPHATE 1-DEHYDROGENASE"/>
    <property type="match status" value="1"/>
</dbReference>
<feature type="binding site" evidence="7">
    <location>
        <position position="344"/>
    </location>
    <ligand>
        <name>substrate</name>
    </ligand>
</feature>
<comment type="catalytic activity">
    <reaction evidence="7">
        <text>D-glucose 6-phosphate + NADP(+) = 6-phospho-D-glucono-1,5-lactone + NADPH + H(+)</text>
        <dbReference type="Rhea" id="RHEA:15841"/>
        <dbReference type="ChEBI" id="CHEBI:15378"/>
        <dbReference type="ChEBI" id="CHEBI:57783"/>
        <dbReference type="ChEBI" id="CHEBI:57955"/>
        <dbReference type="ChEBI" id="CHEBI:58349"/>
        <dbReference type="ChEBI" id="CHEBI:61548"/>
        <dbReference type="EC" id="1.1.1.49"/>
    </reaction>
</comment>
<dbReference type="InterPro" id="IPR001282">
    <property type="entry name" value="G6P_DH"/>
</dbReference>
<organism evidence="10 11">
    <name type="scientific">Aureibacillus halotolerans</name>
    <dbReference type="NCBI Taxonomy" id="1508390"/>
    <lineage>
        <taxon>Bacteria</taxon>
        <taxon>Bacillati</taxon>
        <taxon>Bacillota</taxon>
        <taxon>Bacilli</taxon>
        <taxon>Bacillales</taxon>
        <taxon>Bacillaceae</taxon>
        <taxon>Aureibacillus</taxon>
    </lineage>
</organism>
<feature type="active site" description="Proton acceptor" evidence="7">
    <location>
        <position position="244"/>
    </location>
</feature>
<feature type="binding site" evidence="7">
    <location>
        <begin position="13"/>
        <end position="20"/>
    </location>
    <ligand>
        <name>NADP(+)</name>
        <dbReference type="ChEBI" id="CHEBI:58349"/>
    </ligand>
</feature>
<dbReference type="Proteomes" id="UP000295632">
    <property type="component" value="Unassembled WGS sequence"/>
</dbReference>
<dbReference type="PRINTS" id="PR00079">
    <property type="entry name" value="G6PDHDRGNASE"/>
</dbReference>
<name>A0A4R6UBQ8_9BACI</name>
<dbReference type="HAMAP" id="MF_00966">
    <property type="entry name" value="G6PD"/>
    <property type="match status" value="1"/>
</dbReference>
<dbReference type="Pfam" id="PF02781">
    <property type="entry name" value="G6PD_C"/>
    <property type="match status" value="1"/>
</dbReference>
<evidence type="ECO:0000256" key="5">
    <source>
        <dbReference type="ARBA" id="ARBA00023002"/>
    </source>
</evidence>
<dbReference type="InterPro" id="IPR019796">
    <property type="entry name" value="G6P_DH_AS"/>
</dbReference>
<feature type="binding site" evidence="7">
    <location>
        <position position="47"/>
    </location>
    <ligand>
        <name>NADP(+)</name>
        <dbReference type="ChEBI" id="CHEBI:58349"/>
    </ligand>
</feature>
<evidence type="ECO:0000256" key="2">
    <source>
        <dbReference type="ARBA" id="ARBA00009975"/>
    </source>
</evidence>
<dbReference type="PROSITE" id="PS00069">
    <property type="entry name" value="G6P_DEHYDROGENASE"/>
    <property type="match status" value="1"/>
</dbReference>
<evidence type="ECO:0000256" key="4">
    <source>
        <dbReference type="ARBA" id="ARBA00022857"/>
    </source>
</evidence>
<dbReference type="InterPro" id="IPR022675">
    <property type="entry name" value="G6P_DH_C"/>
</dbReference>
<reference evidence="10 11" key="1">
    <citation type="submission" date="2019-03" db="EMBL/GenBank/DDBJ databases">
        <title>Genomic Encyclopedia of Type Strains, Phase IV (KMG-IV): sequencing the most valuable type-strain genomes for metagenomic binning, comparative biology and taxonomic classification.</title>
        <authorList>
            <person name="Goeker M."/>
        </authorList>
    </citation>
    <scope>NUCLEOTIDE SEQUENCE [LARGE SCALE GENOMIC DNA]</scope>
    <source>
        <strain evidence="10 11">DSM 28697</strain>
    </source>
</reference>
<feature type="domain" description="Glucose-6-phosphate dehydrogenase NAD-binding" evidence="8">
    <location>
        <begin position="10"/>
        <end position="191"/>
    </location>
</feature>
<dbReference type="GO" id="GO:0005829">
    <property type="term" value="C:cytosol"/>
    <property type="evidence" value="ECO:0007669"/>
    <property type="project" value="TreeGrafter"/>
</dbReference>
<dbReference type="AlphaFoldDB" id="A0A4R6UBQ8"/>
<comment type="pathway">
    <text evidence="1 7">Carbohydrate degradation; pentose phosphate pathway; D-ribulose 5-phosphate from D-glucose 6-phosphate (oxidative stage): step 1/3.</text>
</comment>
<dbReference type="GO" id="GO:0009051">
    <property type="term" value="P:pentose-phosphate shunt, oxidative branch"/>
    <property type="evidence" value="ECO:0007669"/>
    <property type="project" value="TreeGrafter"/>
</dbReference>
<keyword evidence="3 7" id="KW-0313">Glucose metabolism</keyword>
<feature type="binding site" evidence="7">
    <location>
        <position position="349"/>
    </location>
    <ligand>
        <name>substrate</name>
    </ligand>
</feature>
<feature type="binding site" evidence="7">
    <location>
        <position position="152"/>
    </location>
    <ligand>
        <name>NADP(+)</name>
        <dbReference type="ChEBI" id="CHEBI:58349"/>
    </ligand>
</feature>
<dbReference type="Pfam" id="PF00479">
    <property type="entry name" value="G6PD_N"/>
    <property type="match status" value="1"/>
</dbReference>
<dbReference type="Gene3D" id="3.40.50.720">
    <property type="entry name" value="NAD(P)-binding Rossmann-like Domain"/>
    <property type="match status" value="1"/>
</dbReference>
<evidence type="ECO:0000259" key="8">
    <source>
        <dbReference type="Pfam" id="PF00479"/>
    </source>
</evidence>
<feature type="binding site" evidence="7">
    <location>
        <begin position="89"/>
        <end position="90"/>
    </location>
    <ligand>
        <name>NADP(+)</name>
        <dbReference type="ChEBI" id="CHEBI:58349"/>
    </ligand>
</feature>
<evidence type="ECO:0000256" key="6">
    <source>
        <dbReference type="ARBA" id="ARBA00023277"/>
    </source>
</evidence>
<dbReference type="SUPFAM" id="SSF51735">
    <property type="entry name" value="NAD(P)-binding Rossmann-fold domains"/>
    <property type="match status" value="1"/>
</dbReference>
<dbReference type="EC" id="1.1.1.49" evidence="7"/>
<feature type="binding site" evidence="7">
    <location>
        <position position="239"/>
    </location>
    <ligand>
        <name>substrate</name>
    </ligand>
</feature>
<sequence>MTNQPSCVIVIFGATGDLAKRKLFPSIYNLFKNGNLSDRFAVVGVARREWSNDFFREKVIEAVHDASDAEVDSEDVASFSDHFYYHPFDVRDTASFVSLKQLLDQLDDTYEVPNNRLFYMAMAPEYFGTIALHLDEAKLTEVDGWKRLVIEKPFGHDLPSAEVLNDQIRQVFSEDEIYRIDHYLGKEMVQNIEVIRFANAMFEQLWNNRFIANIQLTSSESLDVGERGNYYEKSGALRDMVQNHMLQMVSLLAMEPPINLSTEEVRGEKVKVLRSLRHVPASEADDYFVRGQYGAGEIDSQAIKGFREVESVTDDSNTETFVAAKLMIDNHRWAGVPFYIRTGKSMTVKSTQIVVEFKDLPMNLYGTQDVSLGKNLLTIHIQPDEGITLQMNVKKPGSNGETTPIAMEFSKKSALKMNSPEAYERLMHDCMIGDATNFTRWDEVAHSWQFIDSIAEHWRDKLGEEFPNYPAGSMGPIASDELLAKDGFHWWPITNVENKNTVISGKALENDTSIKQ</sequence>
<evidence type="ECO:0000256" key="7">
    <source>
        <dbReference type="HAMAP-Rule" id="MF_00966"/>
    </source>
</evidence>
<feature type="binding site" evidence="7">
    <location>
        <position position="220"/>
    </location>
    <ligand>
        <name>substrate</name>
    </ligand>
</feature>
<dbReference type="Gene3D" id="3.30.360.10">
    <property type="entry name" value="Dihydrodipicolinate Reductase, domain 2"/>
    <property type="match status" value="1"/>
</dbReference>
<feature type="binding site" evidence="7">
    <location>
        <position position="182"/>
    </location>
    <ligand>
        <name>substrate</name>
    </ligand>
</feature>
<dbReference type="GO" id="GO:0050661">
    <property type="term" value="F:NADP binding"/>
    <property type="evidence" value="ECO:0007669"/>
    <property type="project" value="UniProtKB-UniRule"/>
</dbReference>
<keyword evidence="5 7" id="KW-0560">Oxidoreductase</keyword>
<comment type="function">
    <text evidence="7">Catalyzes the oxidation of glucose 6-phosphate to 6-phosphogluconolactone.</text>
</comment>
<keyword evidence="11" id="KW-1185">Reference proteome</keyword>
<dbReference type="PIRSF" id="PIRSF000110">
    <property type="entry name" value="G6PD"/>
    <property type="match status" value="1"/>
</dbReference>
<comment type="caution">
    <text evidence="10">The sequence shown here is derived from an EMBL/GenBank/DDBJ whole genome shotgun (WGS) entry which is preliminary data.</text>
</comment>
<keyword evidence="6 7" id="KW-0119">Carbohydrate metabolism</keyword>
<dbReference type="OrthoDB" id="9802739at2"/>
<dbReference type="RefSeq" id="WP_133579071.1">
    <property type="nucleotide sequence ID" value="NZ_SNYJ01000002.1"/>
</dbReference>
<dbReference type="InterPro" id="IPR022674">
    <property type="entry name" value="G6P_DH_NAD-bd"/>
</dbReference>
<accession>A0A4R6UBQ8</accession>
<dbReference type="GO" id="GO:0006006">
    <property type="term" value="P:glucose metabolic process"/>
    <property type="evidence" value="ECO:0007669"/>
    <property type="project" value="UniProtKB-KW"/>
</dbReference>
<gene>
    <name evidence="7" type="primary">zwf</name>
    <name evidence="10" type="ORF">EV213_102216</name>
</gene>
<dbReference type="GO" id="GO:0004345">
    <property type="term" value="F:glucose-6-phosphate dehydrogenase activity"/>
    <property type="evidence" value="ECO:0007669"/>
    <property type="project" value="UniProtKB-UniRule"/>
</dbReference>
<dbReference type="PANTHER" id="PTHR23429">
    <property type="entry name" value="GLUCOSE-6-PHOSPHATE 1-DEHYDROGENASE G6PD"/>
    <property type="match status" value="1"/>
</dbReference>
<comment type="similarity">
    <text evidence="2 7">Belongs to the glucose-6-phosphate dehydrogenase family.</text>
</comment>
<evidence type="ECO:0000256" key="1">
    <source>
        <dbReference type="ARBA" id="ARBA00004937"/>
    </source>
</evidence>